<dbReference type="GO" id="GO:0005524">
    <property type="term" value="F:ATP binding"/>
    <property type="evidence" value="ECO:0007669"/>
    <property type="project" value="UniProtKB-KW"/>
</dbReference>
<keyword evidence="3 8" id="KW-0347">Helicase</keyword>
<dbReference type="PANTHER" id="PTHR11070">
    <property type="entry name" value="UVRD / RECB / PCRA DNA HELICASE FAMILY MEMBER"/>
    <property type="match status" value="1"/>
</dbReference>
<dbReference type="Proteomes" id="UP000273143">
    <property type="component" value="Chromosome"/>
</dbReference>
<dbReference type="Pfam" id="PF08378">
    <property type="entry name" value="NERD"/>
    <property type="match status" value="1"/>
</dbReference>
<evidence type="ECO:0000256" key="2">
    <source>
        <dbReference type="ARBA" id="ARBA00022801"/>
    </source>
</evidence>
<accession>A0A3Q9JNM7</accession>
<keyword evidence="4" id="KW-0067">ATP-binding</keyword>
<dbReference type="GO" id="GO:0043138">
    <property type="term" value="F:3'-5' DNA helicase activity"/>
    <property type="evidence" value="ECO:0007669"/>
    <property type="project" value="TreeGrafter"/>
</dbReference>
<dbReference type="Pfam" id="PF13245">
    <property type="entry name" value="AAA_19"/>
    <property type="match status" value="1"/>
</dbReference>
<evidence type="ECO:0000259" key="6">
    <source>
        <dbReference type="Pfam" id="PF08378"/>
    </source>
</evidence>
<reference evidence="9" key="1">
    <citation type="submission" date="2018-06" db="EMBL/GenBank/DDBJ databases">
        <title>Complete genome of Pseudomonas insecticola strain QZS01.</title>
        <authorList>
            <person name="Wang J."/>
            <person name="Su Q."/>
        </authorList>
    </citation>
    <scope>NUCLEOTIDE SEQUENCE [LARGE SCALE GENOMIC DNA]</scope>
    <source>
        <strain evidence="9">QZS01</strain>
    </source>
</reference>
<feature type="domain" description="UvrD-like helicase C-terminal" evidence="7">
    <location>
        <begin position="423"/>
        <end position="527"/>
    </location>
</feature>
<feature type="domain" description="NERD" evidence="6">
    <location>
        <begin position="17"/>
        <end position="112"/>
    </location>
</feature>
<evidence type="ECO:0000256" key="5">
    <source>
        <dbReference type="ARBA" id="ARBA00034923"/>
    </source>
</evidence>
<dbReference type="EMBL" id="CP029822">
    <property type="protein sequence ID" value="AZS52226.1"/>
    <property type="molecule type" value="Genomic_DNA"/>
</dbReference>
<dbReference type="GO" id="GO:0000725">
    <property type="term" value="P:recombinational repair"/>
    <property type="evidence" value="ECO:0007669"/>
    <property type="project" value="TreeGrafter"/>
</dbReference>
<dbReference type="InterPro" id="IPR011528">
    <property type="entry name" value="NERD"/>
</dbReference>
<dbReference type="InterPro" id="IPR027417">
    <property type="entry name" value="P-loop_NTPase"/>
</dbReference>
<evidence type="ECO:0000259" key="7">
    <source>
        <dbReference type="Pfam" id="PF13361"/>
    </source>
</evidence>
<dbReference type="KEGG" id="emo:DM558_09775"/>
<organism evidence="8 9">
    <name type="scientific">Entomomonas moraniae</name>
    <dbReference type="NCBI Taxonomy" id="2213226"/>
    <lineage>
        <taxon>Bacteria</taxon>
        <taxon>Pseudomonadati</taxon>
        <taxon>Pseudomonadota</taxon>
        <taxon>Gammaproteobacteria</taxon>
        <taxon>Pseudomonadales</taxon>
        <taxon>Pseudomonadaceae</taxon>
        <taxon>Entomomonas</taxon>
    </lineage>
</organism>
<dbReference type="PANTHER" id="PTHR11070:SF2">
    <property type="entry name" value="ATP-DEPENDENT DNA HELICASE SRS2"/>
    <property type="match status" value="1"/>
</dbReference>
<evidence type="ECO:0000256" key="1">
    <source>
        <dbReference type="ARBA" id="ARBA00022741"/>
    </source>
</evidence>
<dbReference type="Pfam" id="PF13361">
    <property type="entry name" value="UvrD_C"/>
    <property type="match status" value="2"/>
</dbReference>
<dbReference type="AlphaFoldDB" id="A0A3Q9JNM7"/>
<dbReference type="GO" id="GO:0003677">
    <property type="term" value="F:DNA binding"/>
    <property type="evidence" value="ECO:0007669"/>
    <property type="project" value="InterPro"/>
</dbReference>
<dbReference type="Gene3D" id="3.40.50.300">
    <property type="entry name" value="P-loop containing nucleotide triphosphate hydrolases"/>
    <property type="match status" value="2"/>
</dbReference>
<evidence type="ECO:0000256" key="4">
    <source>
        <dbReference type="ARBA" id="ARBA00022840"/>
    </source>
</evidence>
<gene>
    <name evidence="8" type="ORF">DM558_09775</name>
</gene>
<evidence type="ECO:0000313" key="9">
    <source>
        <dbReference type="Proteomes" id="UP000273143"/>
    </source>
</evidence>
<keyword evidence="1" id="KW-0547">Nucleotide-binding</keyword>
<keyword evidence="2" id="KW-0378">Hydrolase</keyword>
<dbReference type="GO" id="GO:0016787">
    <property type="term" value="F:hydrolase activity"/>
    <property type="evidence" value="ECO:0007669"/>
    <property type="project" value="UniProtKB-KW"/>
</dbReference>
<dbReference type="InterPro" id="IPR014017">
    <property type="entry name" value="DNA_helicase_UvrD-like_C"/>
</dbReference>
<keyword evidence="9" id="KW-1185">Reference proteome</keyword>
<evidence type="ECO:0000256" key="3">
    <source>
        <dbReference type="ARBA" id="ARBA00022806"/>
    </source>
</evidence>
<protein>
    <recommendedName>
        <fullName evidence="5">DNA 3'-5' helicase II</fullName>
    </recommendedName>
</protein>
<evidence type="ECO:0000313" key="8">
    <source>
        <dbReference type="EMBL" id="AZS52226.1"/>
    </source>
</evidence>
<dbReference type="SUPFAM" id="SSF52540">
    <property type="entry name" value="P-loop containing nucleoside triphosphate hydrolases"/>
    <property type="match status" value="1"/>
</dbReference>
<dbReference type="InterPro" id="IPR000212">
    <property type="entry name" value="DNA_helicase_UvrD/REP"/>
</dbReference>
<proteinExistence type="predicted"/>
<feature type="domain" description="UvrD-like helicase C-terminal" evidence="7">
    <location>
        <begin position="531"/>
        <end position="588"/>
    </location>
</feature>
<sequence length="609" mass="69778">MATLIPTLNSCLARMTSGEKRFARLLEGKLEEDYLCWYDVAIGNKTLHPDYIIFHPCRGLLVFEVKDWKIDTLIALDKDHATLLTDKGECSVKNPLEQARDYSHAIVKLLERDPQLVFSGGPRKGKLMLPYAIGVVLTNITRKQFNEGQLAEAIPEHLVICRDEMVESIDAEAFQQRLWAMFQYKMRGLITLPQIDRIRWHIFPEIRLPEQRDLFAEDTNNPTAELPDILKIMDIQQEQLARSLGEGHRIIHGVAGSGKTMILGYRAEYLASLVKRPILILCFNRKLAETLEQNMLKKGLHEKVNAMNFHEWCRRQLTTYNISIPKQKDQTSAEKEKFHAVCVQQVIEHVDRKLIPSGQYDAILIDEGHDFRDEWYKLIVQMINPETNALLVLYDDAQSIYQKKKKIVFSQLGIQARGRTTILKLNYRNTVEILTVAKAFAEELLHAESRDEDQPPTIEPIGAGNHGSLPLLIKLPKLYQECERIADILIEHNQAGMPWQEMGIIYRWKYIAEEIKKSCQKRGIPIKERKDQIGINLMTMHASKGLEYPLVCIPAVGLPAKYEGSHEDEARLLYVAMTRATKHLVMTHGENSHFAEKLNTAIAATSNYI</sequence>
<name>A0A3Q9JNM7_9GAMM</name>